<feature type="domain" description="Serine aminopeptidase S33" evidence="1">
    <location>
        <begin position="107"/>
        <end position="292"/>
    </location>
</feature>
<organism evidence="2 3">
    <name type="scientific">Cyphellophora europaea (strain CBS 101466)</name>
    <name type="common">Phialophora europaea</name>
    <dbReference type="NCBI Taxonomy" id="1220924"/>
    <lineage>
        <taxon>Eukaryota</taxon>
        <taxon>Fungi</taxon>
        <taxon>Dikarya</taxon>
        <taxon>Ascomycota</taxon>
        <taxon>Pezizomycotina</taxon>
        <taxon>Eurotiomycetes</taxon>
        <taxon>Chaetothyriomycetidae</taxon>
        <taxon>Chaetothyriales</taxon>
        <taxon>Cyphellophoraceae</taxon>
        <taxon>Cyphellophora</taxon>
    </lineage>
</organism>
<dbReference type="InParanoid" id="W2S838"/>
<dbReference type="GeneID" id="19977056"/>
<gene>
    <name evidence="2" type="ORF">HMPREF1541_09717</name>
</gene>
<dbReference type="EMBL" id="KB822713">
    <property type="protein sequence ID" value="ETN44842.1"/>
    <property type="molecule type" value="Genomic_DNA"/>
</dbReference>
<dbReference type="eggNOG" id="ENOG502S0NN">
    <property type="taxonomic scope" value="Eukaryota"/>
</dbReference>
<dbReference type="OrthoDB" id="190201at2759"/>
<proteinExistence type="predicted"/>
<evidence type="ECO:0000313" key="3">
    <source>
        <dbReference type="Proteomes" id="UP000030752"/>
    </source>
</evidence>
<accession>W2S838</accession>
<reference evidence="2 3" key="1">
    <citation type="submission" date="2013-03" db="EMBL/GenBank/DDBJ databases">
        <title>The Genome Sequence of Phialophora europaea CBS 101466.</title>
        <authorList>
            <consortium name="The Broad Institute Genomics Platform"/>
            <person name="Cuomo C."/>
            <person name="de Hoog S."/>
            <person name="Gorbushina A."/>
            <person name="Walker B."/>
            <person name="Young S.K."/>
            <person name="Zeng Q."/>
            <person name="Gargeya S."/>
            <person name="Fitzgerald M."/>
            <person name="Haas B."/>
            <person name="Abouelleil A."/>
            <person name="Allen A.W."/>
            <person name="Alvarado L."/>
            <person name="Arachchi H.M."/>
            <person name="Berlin A.M."/>
            <person name="Chapman S.B."/>
            <person name="Gainer-Dewar J."/>
            <person name="Goldberg J."/>
            <person name="Griggs A."/>
            <person name="Gujja S."/>
            <person name="Hansen M."/>
            <person name="Howarth C."/>
            <person name="Imamovic A."/>
            <person name="Ireland A."/>
            <person name="Larimer J."/>
            <person name="McCowan C."/>
            <person name="Murphy C."/>
            <person name="Pearson M."/>
            <person name="Poon T.W."/>
            <person name="Priest M."/>
            <person name="Roberts A."/>
            <person name="Saif S."/>
            <person name="Shea T."/>
            <person name="Sisk P."/>
            <person name="Sykes S."/>
            <person name="Wortman J."/>
            <person name="Nusbaum C."/>
            <person name="Birren B."/>
        </authorList>
    </citation>
    <scope>NUCLEOTIDE SEQUENCE [LARGE SCALE GENOMIC DNA]</scope>
    <source>
        <strain evidence="2 3">CBS 101466</strain>
    </source>
</reference>
<dbReference type="Proteomes" id="UP000030752">
    <property type="component" value="Unassembled WGS sequence"/>
</dbReference>
<name>W2S838_CYPE1</name>
<evidence type="ECO:0000259" key="1">
    <source>
        <dbReference type="Pfam" id="PF12146"/>
    </source>
</evidence>
<dbReference type="Pfam" id="PF12146">
    <property type="entry name" value="Hydrolase_4"/>
    <property type="match status" value="1"/>
</dbReference>
<dbReference type="RefSeq" id="XP_008712612.1">
    <property type="nucleotide sequence ID" value="XM_008714390.1"/>
</dbReference>
<sequence length="349" mass="38031">MCKEYSITVNATSENYKWALDPIMGNDDRTAISAQIGRRDVADVFRPLSPPTEAETAVYTIAGTFCEPSNEGSNTLLVATHGGGYDRAYWHPGVQHEKYSFVDFAIAKGFSIFYYDRVSTGKSQIISGYVAQISNQGAILKGIVEHARAGQFPSPASNKVVLVGHSIGSIVSNSVLRSDPALIDAAILTGVAYYGVDSSRSLQSRQSRVANAVDPIKYDKLDGAYNFAVDKYANAENFFKYPYYDQEVLQWAEEYKVPSSIVEDLTVRATNTTSPEFEGPVLIMSGEYDFVACEGYCPGVIEKGASEMFPVSKNLVTYSHPNSGHSINLGLNATGSFEVITEFLKGNGF</sequence>
<dbReference type="SUPFAM" id="SSF53474">
    <property type="entry name" value="alpha/beta-Hydrolases"/>
    <property type="match status" value="1"/>
</dbReference>
<evidence type="ECO:0000313" key="2">
    <source>
        <dbReference type="EMBL" id="ETN44842.1"/>
    </source>
</evidence>
<dbReference type="InterPro" id="IPR029058">
    <property type="entry name" value="AB_hydrolase_fold"/>
</dbReference>
<dbReference type="VEuPathDB" id="FungiDB:HMPREF1541_09717"/>
<dbReference type="HOGENOM" id="CLU_034763_1_0_1"/>
<keyword evidence="3" id="KW-1185">Reference proteome</keyword>
<dbReference type="AlphaFoldDB" id="W2S838"/>
<dbReference type="InterPro" id="IPR022742">
    <property type="entry name" value="Hydrolase_4"/>
</dbReference>
<protein>
    <recommendedName>
        <fullName evidence="1">Serine aminopeptidase S33 domain-containing protein</fullName>
    </recommendedName>
</protein>
<dbReference type="Gene3D" id="3.40.50.1820">
    <property type="entry name" value="alpha/beta hydrolase"/>
    <property type="match status" value="1"/>
</dbReference>